<reference evidence="14" key="1">
    <citation type="submission" date="2006-08" db="EMBL/GenBank/DDBJ databases">
        <title>Complete sequence of Alkalilimnicola ehrilichei MLHE-1.</title>
        <authorList>
            <person name="Copeland A."/>
            <person name="Lucas S."/>
            <person name="Lapidus A."/>
            <person name="Barry K."/>
            <person name="Detter J.C."/>
            <person name="Glavina del Rio T."/>
            <person name="Hammon N."/>
            <person name="Israni S."/>
            <person name="Dalin E."/>
            <person name="Tice H."/>
            <person name="Pitluck S."/>
            <person name="Sims D."/>
            <person name="Brettin T."/>
            <person name="Bruce D."/>
            <person name="Han C."/>
            <person name="Tapia R."/>
            <person name="Gilna P."/>
            <person name="Schmutz J."/>
            <person name="Larimer F."/>
            <person name="Land M."/>
            <person name="Hauser L."/>
            <person name="Kyrpides N."/>
            <person name="Mikhailova N."/>
            <person name="Oremland R.S."/>
            <person name="Hoeft S.E."/>
            <person name="Switzer-Blum J."/>
            <person name="Kulp T."/>
            <person name="King G."/>
            <person name="Tabita R."/>
            <person name="Witte B."/>
            <person name="Santini J.M."/>
            <person name="Basu P."/>
            <person name="Hollibaugh J.T."/>
            <person name="Xie G."/>
            <person name="Stolz J.F."/>
            <person name="Richardson P."/>
        </authorList>
    </citation>
    <scope>NUCLEOTIDE SEQUENCE [LARGE SCALE GENOMIC DNA]</scope>
    <source>
        <strain evidence="14">ATCC BAA-1101 / DSM 17681 / MLHE-1</strain>
    </source>
</reference>
<dbReference type="KEGG" id="aeh:Mlg_0253"/>
<keyword evidence="14" id="KW-1185">Reference proteome</keyword>
<protein>
    <recommendedName>
        <fullName evidence="2">Type II secretion system protein H</fullName>
    </recommendedName>
    <alternativeName>
        <fullName evidence="10">General secretion pathway protein H</fullName>
    </alternativeName>
</protein>
<organism evidence="13 14">
    <name type="scientific">Alkalilimnicola ehrlichii (strain ATCC BAA-1101 / DSM 17681 / MLHE-1)</name>
    <dbReference type="NCBI Taxonomy" id="187272"/>
    <lineage>
        <taxon>Bacteria</taxon>
        <taxon>Pseudomonadati</taxon>
        <taxon>Pseudomonadota</taxon>
        <taxon>Gammaproteobacteria</taxon>
        <taxon>Chromatiales</taxon>
        <taxon>Ectothiorhodospiraceae</taxon>
        <taxon>Alkalilimnicola</taxon>
    </lineage>
</organism>
<keyword evidence="5" id="KW-0997">Cell inner membrane</keyword>
<comment type="similarity">
    <text evidence="9">Belongs to the GSP H family.</text>
</comment>
<dbReference type="InterPro" id="IPR012902">
    <property type="entry name" value="N_methyl_site"/>
</dbReference>
<dbReference type="GO" id="GO:0015628">
    <property type="term" value="P:protein secretion by the type II secretion system"/>
    <property type="evidence" value="ECO:0007669"/>
    <property type="project" value="InterPro"/>
</dbReference>
<evidence type="ECO:0000256" key="9">
    <source>
        <dbReference type="ARBA" id="ARBA00025772"/>
    </source>
</evidence>
<keyword evidence="7 11" id="KW-1133">Transmembrane helix</keyword>
<keyword evidence="4" id="KW-0488">Methylation</keyword>
<comment type="subcellular location">
    <subcellularLocation>
        <location evidence="1">Cell inner membrane</location>
        <topology evidence="1">Single-pass membrane protein</topology>
    </subcellularLocation>
</comment>
<evidence type="ECO:0000256" key="8">
    <source>
        <dbReference type="ARBA" id="ARBA00023136"/>
    </source>
</evidence>
<dbReference type="Pfam" id="PF12019">
    <property type="entry name" value="GspH"/>
    <property type="match status" value="1"/>
</dbReference>
<evidence type="ECO:0000256" key="7">
    <source>
        <dbReference type="ARBA" id="ARBA00022989"/>
    </source>
</evidence>
<feature type="domain" description="General secretion pathway GspH" evidence="12">
    <location>
        <begin position="50"/>
        <end position="159"/>
    </location>
</feature>
<dbReference type="NCBIfam" id="TIGR02532">
    <property type="entry name" value="IV_pilin_GFxxxE"/>
    <property type="match status" value="1"/>
</dbReference>
<dbReference type="SUPFAM" id="SSF54523">
    <property type="entry name" value="Pili subunits"/>
    <property type="match status" value="1"/>
</dbReference>
<evidence type="ECO:0000256" key="10">
    <source>
        <dbReference type="ARBA" id="ARBA00030775"/>
    </source>
</evidence>
<evidence type="ECO:0000256" key="3">
    <source>
        <dbReference type="ARBA" id="ARBA00022475"/>
    </source>
</evidence>
<evidence type="ECO:0000256" key="5">
    <source>
        <dbReference type="ARBA" id="ARBA00022519"/>
    </source>
</evidence>
<keyword evidence="6 11" id="KW-0812">Transmembrane</keyword>
<keyword evidence="8 11" id="KW-0472">Membrane</keyword>
<dbReference type="RefSeq" id="WP_011628004.1">
    <property type="nucleotide sequence ID" value="NC_008340.1"/>
</dbReference>
<evidence type="ECO:0000313" key="14">
    <source>
        <dbReference type="Proteomes" id="UP000001962"/>
    </source>
</evidence>
<sequence>MPTRSRINIPSPGFTLVELLVTLFVAAVLLGIAVPSFQHLVENNRVVSNTNAFQGVLQYARSEASRRQEVVSLCPLNGGWSEGAYVVLGASCDGWSGNDPDELRRVSLDERLNVEADFPGRLTFLVNGQVNGAQGMRTITISSGIQSIDMRRISLLGSGASRVERVED</sequence>
<keyword evidence="3" id="KW-1003">Cell membrane</keyword>
<evidence type="ECO:0000256" key="1">
    <source>
        <dbReference type="ARBA" id="ARBA00004377"/>
    </source>
</evidence>
<evidence type="ECO:0000259" key="12">
    <source>
        <dbReference type="Pfam" id="PF12019"/>
    </source>
</evidence>
<accession>Q0AC29</accession>
<dbReference type="GO" id="GO:0005886">
    <property type="term" value="C:plasma membrane"/>
    <property type="evidence" value="ECO:0007669"/>
    <property type="project" value="UniProtKB-SubCell"/>
</dbReference>
<evidence type="ECO:0000256" key="6">
    <source>
        <dbReference type="ARBA" id="ARBA00022692"/>
    </source>
</evidence>
<feature type="transmembrane region" description="Helical" evidence="11">
    <location>
        <begin position="12"/>
        <end position="34"/>
    </location>
</feature>
<evidence type="ECO:0000256" key="2">
    <source>
        <dbReference type="ARBA" id="ARBA00021549"/>
    </source>
</evidence>
<evidence type="ECO:0000256" key="4">
    <source>
        <dbReference type="ARBA" id="ARBA00022481"/>
    </source>
</evidence>
<dbReference type="InterPro" id="IPR045584">
    <property type="entry name" value="Pilin-like"/>
</dbReference>
<gene>
    <name evidence="13" type="ordered locus">Mlg_0253</name>
</gene>
<proteinExistence type="inferred from homology"/>
<dbReference type="GO" id="GO:0015627">
    <property type="term" value="C:type II protein secretion system complex"/>
    <property type="evidence" value="ECO:0007669"/>
    <property type="project" value="InterPro"/>
</dbReference>
<name>Q0AC29_ALKEH</name>
<evidence type="ECO:0000313" key="13">
    <source>
        <dbReference type="EMBL" id="ABI55608.1"/>
    </source>
</evidence>
<dbReference type="Pfam" id="PF07963">
    <property type="entry name" value="N_methyl"/>
    <property type="match status" value="1"/>
</dbReference>
<dbReference type="Proteomes" id="UP000001962">
    <property type="component" value="Chromosome"/>
</dbReference>
<dbReference type="AlphaFoldDB" id="Q0AC29"/>
<dbReference type="OrthoDB" id="2313614at2"/>
<dbReference type="HOGENOM" id="CLU_084761_4_1_6"/>
<dbReference type="InterPro" id="IPR022346">
    <property type="entry name" value="T2SS_GspH"/>
</dbReference>
<dbReference type="EMBL" id="CP000453">
    <property type="protein sequence ID" value="ABI55608.1"/>
    <property type="molecule type" value="Genomic_DNA"/>
</dbReference>
<dbReference type="eggNOG" id="COG4970">
    <property type="taxonomic scope" value="Bacteria"/>
</dbReference>
<evidence type="ECO:0000256" key="11">
    <source>
        <dbReference type="SAM" id="Phobius"/>
    </source>
</evidence>
<dbReference type="Gene3D" id="3.55.40.10">
    <property type="entry name" value="minor pseudopilin epsh domain"/>
    <property type="match status" value="1"/>
</dbReference>